<organism evidence="1">
    <name type="scientific">Staphylococcus epidermidis</name>
    <dbReference type="NCBI Taxonomy" id="1282"/>
    <lineage>
        <taxon>Bacteria</taxon>
        <taxon>Bacillati</taxon>
        <taxon>Bacillota</taxon>
        <taxon>Bacilli</taxon>
        <taxon>Bacillales</taxon>
        <taxon>Staphylococcaceae</taxon>
        <taxon>Staphylococcus</taxon>
    </lineage>
</organism>
<dbReference type="RefSeq" id="WP_000613217.1">
    <property type="nucleotide sequence ID" value="NZ_CAJUXF010000054.1"/>
</dbReference>
<dbReference type="EMBL" id="JACGQI010000024">
    <property type="protein sequence ID" value="MBF2231002.1"/>
    <property type="molecule type" value="Genomic_DNA"/>
</dbReference>
<proteinExistence type="predicted"/>
<dbReference type="Proteomes" id="UP000648077">
    <property type="component" value="Unassembled WGS sequence"/>
</dbReference>
<evidence type="ECO:0000313" key="2">
    <source>
        <dbReference type="EMBL" id="MBF2231002.1"/>
    </source>
</evidence>
<reference evidence="1" key="1">
    <citation type="submission" date="2017-05" db="EMBL/GenBank/DDBJ databases">
        <title>Novel Multiresistance cfr-Encoding Plasmids in Linezolid-Resistant Methicillin-Resistant Staphylococcus epidermidis and Vancomycin-Resistant Enterococcus faecium (VRE): First Report of the Co-location of cfr and optrA in VRE.</title>
        <authorList>
            <person name="Lazaris A."/>
            <person name="Coleman D.C."/>
            <person name="Kearns A.M."/>
            <person name="Pichon B."/>
            <person name="Kinnevey P.M."/>
            <person name="Boyle B."/>
            <person name="Earls M.R."/>
            <person name="Connell B.O."/>
            <person name="Brennan G.I."/>
            <person name="Shore A.C."/>
        </authorList>
    </citation>
    <scope>NUCLEOTIDE SEQUENCE</scope>
    <source>
        <strain evidence="1">M13/0453</strain>
    </source>
</reference>
<protein>
    <submittedName>
        <fullName evidence="2">ACP synthase</fullName>
    </submittedName>
</protein>
<reference evidence="2" key="2">
    <citation type="submission" date="2020-08" db="EMBL/GenBank/DDBJ databases">
        <title>Changes in the skin microbiome associated with squamous cell carcinoma in transplant recipients.</title>
        <authorList>
            <person name="Zaugg J."/>
            <person name="Krueger A."/>
            <person name="Lachner N."/>
        </authorList>
    </citation>
    <scope>NUCLEOTIDE SEQUENCE</scope>
    <source>
        <strain evidence="2">R5988</strain>
    </source>
</reference>
<accession>A0A1Z1UZ81</accession>
<dbReference type="EMBL" id="MF062491">
    <property type="protein sequence ID" value="ARX60723.1"/>
    <property type="molecule type" value="Genomic_DNA"/>
</dbReference>
<name>A0A1Z1UZ81_STAEP</name>
<gene>
    <name evidence="2" type="ORF">H3963_11345</name>
</gene>
<dbReference type="AlphaFoldDB" id="A0A1Z1UZ81"/>
<evidence type="ECO:0000313" key="1">
    <source>
        <dbReference type="EMBL" id="ARX60723.1"/>
    </source>
</evidence>
<sequence length="349" mass="41807">MIPTIEEIIDKYGSLVDCLKFDISGEVYEDLLLLRSLSDLNEHQKMHRVSFIQKHFNPNFDYLLDDSEFRSMNKIYRNLNTMTYINSQNNEFKLKPFINEEQLKSLLAIKKVDEHLSYDPSITSKALADINKTQKRLVTKPNILYNRSKKENEYVRLGGKISYTKMEKHWEYLHNEIQYYNLTNQLISYVALEKEYAWAFLNELFYLIELYLKAFKGQKKTGHEFEEGLNAFIQSYVIILLIDIRLPTVRLYIIRRIVDECEKESDNQKRIKLIEESIKKYRYVKEQIERFGNALKEELSIATLSIEQNMLEAKIDYYKNYYYPRKKTKHNNIEYNVSMFFKAVDSLKK</sequence>